<feature type="compositionally biased region" description="Acidic residues" evidence="1">
    <location>
        <begin position="433"/>
        <end position="475"/>
    </location>
</feature>
<evidence type="ECO:0000313" key="2">
    <source>
        <dbReference type="EMBL" id="PWY83303.1"/>
    </source>
</evidence>
<protein>
    <recommendedName>
        <fullName evidence="4">Leo1-domain-containing protein</fullName>
    </recommendedName>
</protein>
<evidence type="ECO:0008006" key="4">
    <source>
        <dbReference type="Google" id="ProtNLM"/>
    </source>
</evidence>
<dbReference type="GO" id="GO:0016593">
    <property type="term" value="C:Cdc73/Paf1 complex"/>
    <property type="evidence" value="ECO:0007669"/>
    <property type="project" value="InterPro"/>
</dbReference>
<reference evidence="2 3" key="1">
    <citation type="submission" date="2016-12" db="EMBL/GenBank/DDBJ databases">
        <title>The genomes of Aspergillus section Nigri reveals drivers in fungal speciation.</title>
        <authorList>
            <consortium name="DOE Joint Genome Institute"/>
            <person name="Vesth T.C."/>
            <person name="Nybo J."/>
            <person name="Theobald S."/>
            <person name="Brandl J."/>
            <person name="Frisvad J.C."/>
            <person name="Nielsen K.F."/>
            <person name="Lyhne E.K."/>
            <person name="Kogle M.E."/>
            <person name="Kuo A."/>
            <person name="Riley R."/>
            <person name="Clum A."/>
            <person name="Nolan M."/>
            <person name="Lipzen A."/>
            <person name="Salamov A."/>
            <person name="Henrissat B."/>
            <person name="Wiebenga A."/>
            <person name="De Vries R.P."/>
            <person name="Grigoriev I.V."/>
            <person name="Mortensen U.H."/>
            <person name="Andersen M.R."/>
            <person name="Baker S.E."/>
        </authorList>
    </citation>
    <scope>NUCLEOTIDE SEQUENCE [LARGE SCALE GENOMIC DNA]</scope>
    <source>
        <strain evidence="2 3">CBS 115572</strain>
    </source>
</reference>
<sequence>MATDSGASFFVRPGMQQHWSTGAEMQELRASSNDLHRLNCAHPVRAPSPSNPMSSSDEDIVRRPGRGTGAAQPGSPSASEHSEVPARSQSPIGSDAGNVNGYDDADLFGSDASDGGFGDDNDRPQRRLDDEELDSGDDVDRNDRVGEPMDYEGGADYEETVNIMDLGLSRAPEPVTSNGEVYTIPVPHFLSIETEEFNPETYVAPPFATAATSLCWRHDPEDESLLQSNARIIRWEDGSMTLQLASAPKEQYRISTKPLAPLSKSGEYDTKLDSHVYLGAAAEASSVFRLTSHLTHGLTVYPTTMETDDAVQRLQESLAAATRGAKKTLDGSAPVIEVKEDPELAKRQAEMAEREKLKAARRRQQLQDRELDRGRRHGFPHRTGGAGLTVGGLEDDDGLLTTRAKKPRKPNRRGEIYTDDEEEYDRRGRTREDEYDEDDGFLVGSDEEPEIVDDDDEEDVLEDDDMDAEGDEEDIPPARPRQKRASPEAERGTPPTRKKNRYIVDDDDEE</sequence>
<dbReference type="GeneID" id="37117950"/>
<dbReference type="GO" id="GO:0006368">
    <property type="term" value="P:transcription elongation by RNA polymerase II"/>
    <property type="evidence" value="ECO:0007669"/>
    <property type="project" value="InterPro"/>
</dbReference>
<evidence type="ECO:0000256" key="1">
    <source>
        <dbReference type="SAM" id="MobiDB-lite"/>
    </source>
</evidence>
<dbReference type="GO" id="GO:0032968">
    <property type="term" value="P:positive regulation of transcription elongation by RNA polymerase II"/>
    <property type="evidence" value="ECO:0007669"/>
    <property type="project" value="TreeGrafter"/>
</dbReference>
<dbReference type="Proteomes" id="UP000246702">
    <property type="component" value="Unassembled WGS sequence"/>
</dbReference>
<dbReference type="PANTHER" id="PTHR23146">
    <property type="entry name" value="LEO1 PROTEIN"/>
    <property type="match status" value="1"/>
</dbReference>
<dbReference type="InterPro" id="IPR007149">
    <property type="entry name" value="Leo1"/>
</dbReference>
<dbReference type="STRING" id="1450535.A0A317WAA0"/>
<dbReference type="GO" id="GO:1990269">
    <property type="term" value="F:RNA polymerase II C-terminal domain phosphoserine binding"/>
    <property type="evidence" value="ECO:0007669"/>
    <property type="project" value="TreeGrafter"/>
</dbReference>
<feature type="region of interest" description="Disordered" evidence="1">
    <location>
        <begin position="1"/>
        <end position="156"/>
    </location>
</feature>
<gene>
    <name evidence="2" type="ORF">BO94DRAFT_587195</name>
</gene>
<comment type="caution">
    <text evidence="2">The sequence shown here is derived from an EMBL/GenBank/DDBJ whole genome shotgun (WGS) entry which is preliminary data.</text>
</comment>
<evidence type="ECO:0000313" key="3">
    <source>
        <dbReference type="Proteomes" id="UP000246702"/>
    </source>
</evidence>
<keyword evidence="3" id="KW-1185">Reference proteome</keyword>
<dbReference type="RefSeq" id="XP_025466088.1">
    <property type="nucleotide sequence ID" value="XM_025615807.1"/>
</dbReference>
<dbReference type="OrthoDB" id="20844at2759"/>
<feature type="region of interest" description="Disordered" evidence="1">
    <location>
        <begin position="354"/>
        <end position="510"/>
    </location>
</feature>
<name>A0A317WAA0_9EURO</name>
<dbReference type="Pfam" id="PF04004">
    <property type="entry name" value="Leo1"/>
    <property type="match status" value="1"/>
</dbReference>
<dbReference type="EMBL" id="MSFK01000019">
    <property type="protein sequence ID" value="PWY83303.1"/>
    <property type="molecule type" value="Genomic_DNA"/>
</dbReference>
<feature type="compositionally biased region" description="Basic and acidic residues" evidence="1">
    <location>
        <begin position="120"/>
        <end position="129"/>
    </location>
</feature>
<accession>A0A317WAA0</accession>
<proteinExistence type="predicted"/>
<feature type="compositionally biased region" description="Basic and acidic residues" evidence="1">
    <location>
        <begin position="138"/>
        <end position="147"/>
    </location>
</feature>
<dbReference type="AlphaFoldDB" id="A0A317WAA0"/>
<dbReference type="PANTHER" id="PTHR23146:SF0">
    <property type="entry name" value="RNA POLYMERASE-ASSOCIATED PROTEIN LEO1"/>
    <property type="match status" value="1"/>
</dbReference>
<organism evidence="2 3">
    <name type="scientific">Aspergillus sclerotioniger CBS 115572</name>
    <dbReference type="NCBI Taxonomy" id="1450535"/>
    <lineage>
        <taxon>Eukaryota</taxon>
        <taxon>Fungi</taxon>
        <taxon>Dikarya</taxon>
        <taxon>Ascomycota</taxon>
        <taxon>Pezizomycotina</taxon>
        <taxon>Eurotiomycetes</taxon>
        <taxon>Eurotiomycetidae</taxon>
        <taxon>Eurotiales</taxon>
        <taxon>Aspergillaceae</taxon>
        <taxon>Aspergillus</taxon>
        <taxon>Aspergillus subgen. Circumdati</taxon>
    </lineage>
</organism>